<dbReference type="InterPro" id="IPR039022">
    <property type="entry name" value="KaiB-like"/>
</dbReference>
<sequence>MTVRLVLYVAGDTPRSRSARATLEWLADGGAEAVETEVVDVVEAPERADAARILLTPTLVREEPLPQRRVVGDLRVGAQVAEALGLSRAPRPPTEQQP</sequence>
<name>A0A6J4KTE9_9BACT</name>
<dbReference type="InterPro" id="IPR011649">
    <property type="entry name" value="KaiB_domain"/>
</dbReference>
<evidence type="ECO:0000313" key="2">
    <source>
        <dbReference type="EMBL" id="CAA9314673.1"/>
    </source>
</evidence>
<dbReference type="PANTHER" id="PTHR41709:SF2">
    <property type="entry name" value="CIRCADIAN CLOCK PROTEIN KAIB2"/>
    <property type="match status" value="1"/>
</dbReference>
<dbReference type="Gene3D" id="3.40.30.10">
    <property type="entry name" value="Glutaredoxin"/>
    <property type="match status" value="1"/>
</dbReference>
<dbReference type="SMART" id="SM01248">
    <property type="entry name" value="KaiB"/>
    <property type="match status" value="1"/>
</dbReference>
<dbReference type="EMBL" id="CADCTW010000082">
    <property type="protein sequence ID" value="CAA9314673.1"/>
    <property type="molecule type" value="Genomic_DNA"/>
</dbReference>
<evidence type="ECO:0000259" key="1">
    <source>
        <dbReference type="SMART" id="SM01248"/>
    </source>
</evidence>
<proteinExistence type="predicted"/>
<dbReference type="PANTHER" id="PTHR41709">
    <property type="entry name" value="KAIB-LIKE PROTEIN 1"/>
    <property type="match status" value="1"/>
</dbReference>
<dbReference type="Pfam" id="PF07689">
    <property type="entry name" value="KaiB"/>
    <property type="match status" value="1"/>
</dbReference>
<dbReference type="SUPFAM" id="SSF52833">
    <property type="entry name" value="Thioredoxin-like"/>
    <property type="match status" value="1"/>
</dbReference>
<protein>
    <recommendedName>
        <fullName evidence="1">KaiB domain-containing protein</fullName>
    </recommendedName>
</protein>
<accession>A0A6J4KTE9</accession>
<dbReference type="GO" id="GO:0048511">
    <property type="term" value="P:rhythmic process"/>
    <property type="evidence" value="ECO:0007669"/>
    <property type="project" value="InterPro"/>
</dbReference>
<feature type="domain" description="KaiB" evidence="1">
    <location>
        <begin position="6"/>
        <end position="86"/>
    </location>
</feature>
<dbReference type="AlphaFoldDB" id="A0A6J4KTE9"/>
<gene>
    <name evidence="2" type="ORF">AVDCRST_MAG68-1456</name>
</gene>
<organism evidence="2">
    <name type="scientific">uncultured Gemmatimonadota bacterium</name>
    <dbReference type="NCBI Taxonomy" id="203437"/>
    <lineage>
        <taxon>Bacteria</taxon>
        <taxon>Pseudomonadati</taxon>
        <taxon>Gemmatimonadota</taxon>
        <taxon>environmental samples</taxon>
    </lineage>
</organism>
<dbReference type="InterPro" id="IPR036249">
    <property type="entry name" value="Thioredoxin-like_sf"/>
</dbReference>
<reference evidence="2" key="1">
    <citation type="submission" date="2020-02" db="EMBL/GenBank/DDBJ databases">
        <authorList>
            <person name="Meier V. D."/>
        </authorList>
    </citation>
    <scope>NUCLEOTIDE SEQUENCE</scope>
    <source>
        <strain evidence="2">AVDCRST_MAG68</strain>
    </source>
</reference>